<comment type="caution">
    <text evidence="2">The sequence shown here is derived from an EMBL/GenBank/DDBJ whole genome shotgun (WGS) entry which is preliminary data.</text>
</comment>
<keyword evidence="1" id="KW-0472">Membrane</keyword>
<sequence length="112" mass="12870">MTESGNIRIKGKPNSDKTFFSLRLFFLCLLVICIALLYIRIKVETIKFGYEISENTKNEQHLSRGNLLLQAECMELKSPARIEGIARESGFRFPTQDDVIFVKEKTVIGEIR</sequence>
<keyword evidence="1" id="KW-0812">Transmembrane</keyword>
<dbReference type="EMBL" id="MGFY01000033">
    <property type="protein sequence ID" value="OGM15625.1"/>
    <property type="molecule type" value="Genomic_DNA"/>
</dbReference>
<feature type="transmembrane region" description="Helical" evidence="1">
    <location>
        <begin position="20"/>
        <end position="39"/>
    </location>
</feature>
<reference evidence="2 3" key="1">
    <citation type="journal article" date="2016" name="Nat. Commun.">
        <title>Thousands of microbial genomes shed light on interconnected biogeochemical processes in an aquifer system.</title>
        <authorList>
            <person name="Anantharaman K."/>
            <person name="Brown C.T."/>
            <person name="Hug L.A."/>
            <person name="Sharon I."/>
            <person name="Castelle C.J."/>
            <person name="Probst A.J."/>
            <person name="Thomas B.C."/>
            <person name="Singh A."/>
            <person name="Wilkins M.J."/>
            <person name="Karaoz U."/>
            <person name="Brodie E.L."/>
            <person name="Williams K.H."/>
            <person name="Hubbard S.S."/>
            <person name="Banfield J.F."/>
        </authorList>
    </citation>
    <scope>NUCLEOTIDE SEQUENCE [LARGE SCALE GENOMIC DNA]</scope>
</reference>
<dbReference type="Proteomes" id="UP000178401">
    <property type="component" value="Unassembled WGS sequence"/>
</dbReference>
<protein>
    <recommendedName>
        <fullName evidence="4">Cell division protein FtsL</fullName>
    </recommendedName>
</protein>
<evidence type="ECO:0000256" key="1">
    <source>
        <dbReference type="SAM" id="Phobius"/>
    </source>
</evidence>
<evidence type="ECO:0008006" key="4">
    <source>
        <dbReference type="Google" id="ProtNLM"/>
    </source>
</evidence>
<dbReference type="AlphaFoldDB" id="A0A1F7XMX9"/>
<accession>A0A1F7XMX9</accession>
<keyword evidence="1" id="KW-1133">Transmembrane helix</keyword>
<organism evidence="2 3">
    <name type="scientific">Candidatus Woesebacteria bacterium RBG_19FT_COMBO_37_29</name>
    <dbReference type="NCBI Taxonomy" id="1802486"/>
    <lineage>
        <taxon>Bacteria</taxon>
        <taxon>Candidatus Woeseibacteriota</taxon>
    </lineage>
</organism>
<evidence type="ECO:0000313" key="2">
    <source>
        <dbReference type="EMBL" id="OGM15625.1"/>
    </source>
</evidence>
<evidence type="ECO:0000313" key="3">
    <source>
        <dbReference type="Proteomes" id="UP000178401"/>
    </source>
</evidence>
<proteinExistence type="predicted"/>
<name>A0A1F7XMX9_9BACT</name>
<gene>
    <name evidence="2" type="ORF">A2V55_00710</name>
</gene>